<protein>
    <submittedName>
        <fullName evidence="1">Uncharacterized protein</fullName>
    </submittedName>
</protein>
<evidence type="ECO:0000313" key="1">
    <source>
        <dbReference type="EMBL" id="USF24409.1"/>
    </source>
</evidence>
<reference evidence="1" key="3">
    <citation type="submission" date="2022-06" db="EMBL/GenBank/DDBJ databases">
        <title>Resources to Facilitate Use of the Altered Schaedler Flora (ASF) Mouse Model to Study Microbiome Function.</title>
        <authorList>
            <person name="Proctor A."/>
            <person name="Parvinroo S."/>
            <person name="Richie T."/>
            <person name="Jia X."/>
            <person name="Lee S.T.M."/>
            <person name="Karp P.D."/>
            <person name="Paley S."/>
            <person name="Kostic A.D."/>
            <person name="Pierre J.F."/>
            <person name="Wannemuehler M.J."/>
            <person name="Phillips G.J."/>
        </authorList>
    </citation>
    <scope>NUCLEOTIDE SEQUENCE</scope>
    <source>
        <strain evidence="1">ASF457</strain>
    </source>
</reference>
<dbReference type="AlphaFoldDB" id="V2QCS8"/>
<name>V2QCS8_9BACT</name>
<gene>
    <name evidence="1" type="ORF">N508_001495</name>
</gene>
<dbReference type="EMBL" id="CP097562">
    <property type="protein sequence ID" value="USF24409.1"/>
    <property type="molecule type" value="Genomic_DNA"/>
</dbReference>
<dbReference type="Proteomes" id="UP000017429">
    <property type="component" value="Chromosome"/>
</dbReference>
<dbReference type="RefSeq" id="WP_023275791.1">
    <property type="nucleotide sequence ID" value="NZ_CP097562.1"/>
</dbReference>
<sequence length="133" mass="15696">MFANFIHPVTGEKRQVKIGLSWTLFFFGEFFGIPFFIRKMYSLGIIICVLNIVHIIISFVDDYYQTKFLVPLSYGEIGLLFVLLFQGNKMTAQYYLKQGFRIENDDELVKKQVKIAWKFTDDVFVENNLKEEK</sequence>
<accession>V2QCS8</accession>
<dbReference type="KEGG" id="msch:N508_001495"/>
<keyword evidence="2" id="KW-1185">Reference proteome</keyword>
<reference evidence="1" key="2">
    <citation type="submission" date="2022-05" db="EMBL/GenBank/DDBJ databases">
        <authorList>
            <person name="Proctor A.L."/>
            <person name="Phillips G.J."/>
            <person name="Wannemuehler M.J."/>
        </authorList>
    </citation>
    <scope>NUCLEOTIDE SEQUENCE</scope>
    <source>
        <strain evidence="1">ASF457</strain>
    </source>
</reference>
<proteinExistence type="predicted"/>
<evidence type="ECO:0000313" key="2">
    <source>
        <dbReference type="Proteomes" id="UP000017429"/>
    </source>
</evidence>
<reference evidence="1" key="1">
    <citation type="journal article" date="2014" name="Genome Announc.">
        <title>Draft genome sequences of the altered schaedler flora, a defined bacterial community from gnotobiotic mice.</title>
        <authorList>
            <person name="Wannemuehler M.J."/>
            <person name="Overstreet A.M."/>
            <person name="Ward D.V."/>
            <person name="Phillips G.J."/>
        </authorList>
    </citation>
    <scope>NUCLEOTIDE SEQUENCE</scope>
    <source>
        <strain evidence="1">ASF457</strain>
    </source>
</reference>
<organism evidence="1 2">
    <name type="scientific">Mucispirillum schaedleri ASF457</name>
    <dbReference type="NCBI Taxonomy" id="1379858"/>
    <lineage>
        <taxon>Bacteria</taxon>
        <taxon>Pseudomonadati</taxon>
        <taxon>Deferribacterota</taxon>
        <taxon>Deferribacteres</taxon>
        <taxon>Deferribacterales</taxon>
        <taxon>Mucispirillaceae</taxon>
        <taxon>Mucispirillum</taxon>
    </lineage>
</organism>